<feature type="region of interest" description="Disordered" evidence="3">
    <location>
        <begin position="1"/>
        <end position="70"/>
    </location>
</feature>
<keyword evidence="2" id="KW-0445">Lipid transport</keyword>
<dbReference type="EMBL" id="KE747824">
    <property type="protein sequence ID" value="RMZ70262.1"/>
    <property type="molecule type" value="Genomic_DNA"/>
</dbReference>
<dbReference type="GO" id="GO:0016020">
    <property type="term" value="C:membrane"/>
    <property type="evidence" value="ECO:0007669"/>
    <property type="project" value="TreeGrafter"/>
</dbReference>
<keyword evidence="2" id="KW-0813">Transport</keyword>
<keyword evidence="2" id="KW-0653">Protein transport</keyword>
<dbReference type="GO" id="GO:0015031">
    <property type="term" value="P:protein transport"/>
    <property type="evidence" value="ECO:0007669"/>
    <property type="project" value="UniProtKB-UniRule"/>
</dbReference>
<comment type="subcellular location">
    <subcellularLocation>
        <location evidence="2">Golgi apparatus</location>
        <location evidence="2">trans-Golgi network</location>
    </subcellularLocation>
</comment>
<proteinExistence type="inferred from homology"/>
<evidence type="ECO:0000256" key="2">
    <source>
        <dbReference type="RuleBase" id="RU368010"/>
    </source>
</evidence>
<comment type="similarity">
    <text evidence="1 2">Belongs to the VPS51 family.</text>
</comment>
<dbReference type="Proteomes" id="UP000265663">
    <property type="component" value="Unassembled WGS sequence"/>
</dbReference>
<evidence type="ECO:0000256" key="3">
    <source>
        <dbReference type="SAM" id="MobiDB-lite"/>
    </source>
</evidence>
<dbReference type="Pfam" id="PF08700">
    <property type="entry name" value="VPS51_Exo84_N"/>
    <property type="match status" value="1"/>
</dbReference>
<keyword evidence="5" id="KW-1185">Reference proteome</keyword>
<feature type="compositionally biased region" description="Low complexity" evidence="3">
    <location>
        <begin position="1"/>
        <end position="25"/>
    </location>
</feature>
<comment type="function">
    <text evidence="2">Acts as component of the GARP complex that is involved in retrograde transport from early and late endosomes to the trans-Golgi network (TGN).</text>
</comment>
<sequence>MASPRPSSSVRSPSLTRTSIDSSSSHRPPQAARRNRAALREFYGLKNGPKEGTADARISEEPSRSQVALDDEETLTELDTAHFNAEAFVEALLAKEGLKGVLKVEADLISQIRNLDSDRKSLVYDNYSKLLAATSTIRRMRGNMDPLAPTTHTLGPAISHIAETAASLSSSLHESHQCKEEGLGISIHIEQDQGDKAEAEKKKRQKETVKWVLDTPRRLQELIDQEQDEQAEKDWQEISRILDKWKDVAGVEELRQRCEDIMEEEEDESD</sequence>
<evidence type="ECO:0000313" key="4">
    <source>
        <dbReference type="EMBL" id="RMZ70262.1"/>
    </source>
</evidence>
<dbReference type="AlphaFoldDB" id="A0A3M7M6Z3"/>
<dbReference type="GO" id="GO:0005829">
    <property type="term" value="C:cytosol"/>
    <property type="evidence" value="ECO:0007669"/>
    <property type="project" value="GOC"/>
</dbReference>
<dbReference type="GO" id="GO:0032456">
    <property type="term" value="P:endocytic recycling"/>
    <property type="evidence" value="ECO:0007669"/>
    <property type="project" value="TreeGrafter"/>
</dbReference>
<dbReference type="GO" id="GO:0000938">
    <property type="term" value="C:GARP complex"/>
    <property type="evidence" value="ECO:0007669"/>
    <property type="project" value="UniProtKB-UniRule"/>
</dbReference>
<accession>A0A3M7M6Z3</accession>
<name>A0A3M7M6Z3_9PLEO</name>
<gene>
    <name evidence="4" type="ORF">GMOD_00000334</name>
</gene>
<keyword evidence="2" id="KW-0333">Golgi apparatus</keyword>
<comment type="subunit">
    <text evidence="2">Component of the Golgi-associated retrograde protein (GARP) complex.</text>
</comment>
<evidence type="ECO:0000313" key="5">
    <source>
        <dbReference type="Proteomes" id="UP000265663"/>
    </source>
</evidence>
<feature type="compositionally biased region" description="Basic and acidic residues" evidence="3">
    <location>
        <begin position="48"/>
        <end position="63"/>
    </location>
</feature>
<dbReference type="OrthoDB" id="203678at2759"/>
<dbReference type="GO" id="GO:0048193">
    <property type="term" value="P:Golgi vesicle transport"/>
    <property type="evidence" value="ECO:0007669"/>
    <property type="project" value="TreeGrafter"/>
</dbReference>
<protein>
    <recommendedName>
        <fullName evidence="2">Vacuolar protein sorting-associated protein 51 homolog</fullName>
    </recommendedName>
</protein>
<dbReference type="GO" id="GO:0006869">
    <property type="term" value="P:lipid transport"/>
    <property type="evidence" value="ECO:0007669"/>
    <property type="project" value="UniProtKB-UniRule"/>
</dbReference>
<reference evidence="4 5" key="1">
    <citation type="journal article" date="2014" name="PLoS ONE">
        <title>De novo Genome Assembly of the Fungal Plant Pathogen Pyrenophora semeniperda.</title>
        <authorList>
            <person name="Soliai M.M."/>
            <person name="Meyer S.E."/>
            <person name="Udall J.A."/>
            <person name="Elzinga D.E."/>
            <person name="Hermansen R.A."/>
            <person name="Bodily P.M."/>
            <person name="Hart A.A."/>
            <person name="Coleman C.E."/>
        </authorList>
    </citation>
    <scope>NUCLEOTIDE SEQUENCE [LARGE SCALE GENOMIC DNA]</scope>
    <source>
        <strain evidence="4 5">CCB06</strain>
        <tissue evidence="4">Mycelium</tissue>
    </source>
</reference>
<evidence type="ECO:0000256" key="1">
    <source>
        <dbReference type="ARBA" id="ARBA00006080"/>
    </source>
</evidence>
<dbReference type="GO" id="GO:0007030">
    <property type="term" value="P:Golgi organization"/>
    <property type="evidence" value="ECO:0007669"/>
    <property type="project" value="UniProtKB-UniRule"/>
</dbReference>
<dbReference type="PANTHER" id="PTHR15954:SF4">
    <property type="entry name" value="VACUOLAR PROTEIN SORTING-ASSOCIATED PROTEIN 51 HOMOLOG"/>
    <property type="match status" value="1"/>
</dbReference>
<dbReference type="GO" id="GO:1990745">
    <property type="term" value="C:EARP complex"/>
    <property type="evidence" value="ECO:0007669"/>
    <property type="project" value="TreeGrafter"/>
</dbReference>
<dbReference type="PANTHER" id="PTHR15954">
    <property type="entry name" value="VACUOLAR PROTEIN SORTING-ASSOCIATED PROTEIN 51 HOMOLOG"/>
    <property type="match status" value="1"/>
</dbReference>
<organism evidence="4 5">
    <name type="scientific">Pyrenophora seminiperda CCB06</name>
    <dbReference type="NCBI Taxonomy" id="1302712"/>
    <lineage>
        <taxon>Eukaryota</taxon>
        <taxon>Fungi</taxon>
        <taxon>Dikarya</taxon>
        <taxon>Ascomycota</taxon>
        <taxon>Pezizomycotina</taxon>
        <taxon>Dothideomycetes</taxon>
        <taxon>Pleosporomycetidae</taxon>
        <taxon>Pleosporales</taxon>
        <taxon>Pleosporineae</taxon>
        <taxon>Pleosporaceae</taxon>
        <taxon>Pyrenophora</taxon>
    </lineage>
</organism>
<dbReference type="GO" id="GO:0042147">
    <property type="term" value="P:retrograde transport, endosome to Golgi"/>
    <property type="evidence" value="ECO:0007669"/>
    <property type="project" value="UniProtKB-UniRule"/>
</dbReference>
<dbReference type="InterPro" id="IPR014812">
    <property type="entry name" value="Vps51"/>
</dbReference>